<dbReference type="EMBL" id="JAVRRD010000019">
    <property type="protein sequence ID" value="KAK5049375.1"/>
    <property type="molecule type" value="Genomic_DNA"/>
</dbReference>
<dbReference type="Pfam" id="PF17107">
    <property type="entry name" value="SesA"/>
    <property type="match status" value="1"/>
</dbReference>
<gene>
    <name evidence="2" type="ORF">LTR84_004304</name>
</gene>
<dbReference type="RefSeq" id="XP_064704420.1">
    <property type="nucleotide sequence ID" value="XM_064847881.1"/>
</dbReference>
<feature type="domain" description="NACHT-NTPase and P-loop NTPases N-terminal" evidence="1">
    <location>
        <begin position="11"/>
        <end position="136"/>
    </location>
</feature>
<evidence type="ECO:0000259" key="1">
    <source>
        <dbReference type="Pfam" id="PF17107"/>
    </source>
</evidence>
<dbReference type="Gene3D" id="3.40.50.300">
    <property type="entry name" value="P-loop containing nucleotide triphosphate hydrolases"/>
    <property type="match status" value="1"/>
</dbReference>
<sequence length="427" mass="47776">MAEAAAVIGLVASIVNIVDFATKIVSRLHSYSKTASTLLASFQSVADQLPLLIHVLNKFRIRIENAAASPEDLIAFLPVLNNVSDDVKSLHEILEVVLPEVKNSSLERAAKALLSLSREKETANMVNRVHSNIQLLVFAQTIEQSDANDKVAQLLSALNLLGASAPNSRPRLSYNEGLILSAAPQIQDDYFIGRLKVVSIVGMGGLGKTQLSLAYAKRHSYIYSAVFWLNAKDEPSLKQSLTKAHAAICKRSQITSIPADGGINLFRQWLSEEENGRWLLIFDNYDHFPQTTDATRADPAAFDIREYFPHRAHGNILITTRTKRSGRDIRHDIDAWKLADRLEGLPLGLATAGAYLSQTDQTCGGYLDVYKKRWEELKASVELEDYHERKLFTTWNISFAHLHAKDPCAAELLRFLAYFDNRDIWYE</sequence>
<proteinExistence type="predicted"/>
<comment type="caution">
    <text evidence="2">The sequence shown here is derived from an EMBL/GenBank/DDBJ whole genome shotgun (WGS) entry which is preliminary data.</text>
</comment>
<dbReference type="PANTHER" id="PTHR35205:SF1">
    <property type="entry name" value="ZU5 DOMAIN-CONTAINING PROTEIN"/>
    <property type="match status" value="1"/>
</dbReference>
<dbReference type="PANTHER" id="PTHR35205">
    <property type="entry name" value="NB-ARC AND TPR DOMAIN PROTEIN"/>
    <property type="match status" value="1"/>
</dbReference>
<organism evidence="2 3">
    <name type="scientific">Exophiala bonariae</name>
    <dbReference type="NCBI Taxonomy" id="1690606"/>
    <lineage>
        <taxon>Eukaryota</taxon>
        <taxon>Fungi</taxon>
        <taxon>Dikarya</taxon>
        <taxon>Ascomycota</taxon>
        <taxon>Pezizomycotina</taxon>
        <taxon>Eurotiomycetes</taxon>
        <taxon>Chaetothyriomycetidae</taxon>
        <taxon>Chaetothyriales</taxon>
        <taxon>Herpotrichiellaceae</taxon>
        <taxon>Exophiala</taxon>
    </lineage>
</organism>
<protein>
    <recommendedName>
        <fullName evidence="1">NACHT-NTPase and P-loop NTPases N-terminal domain-containing protein</fullName>
    </recommendedName>
</protein>
<dbReference type="SUPFAM" id="SSF52540">
    <property type="entry name" value="P-loop containing nucleoside triphosphate hydrolases"/>
    <property type="match status" value="1"/>
</dbReference>
<dbReference type="AlphaFoldDB" id="A0AAV9N4A2"/>
<keyword evidence="3" id="KW-1185">Reference proteome</keyword>
<accession>A0AAV9N4A2</accession>
<dbReference type="Proteomes" id="UP001358417">
    <property type="component" value="Unassembled WGS sequence"/>
</dbReference>
<evidence type="ECO:0000313" key="3">
    <source>
        <dbReference type="Proteomes" id="UP001358417"/>
    </source>
</evidence>
<dbReference type="InterPro" id="IPR031352">
    <property type="entry name" value="SesA"/>
</dbReference>
<dbReference type="PRINTS" id="PR00364">
    <property type="entry name" value="DISEASERSIST"/>
</dbReference>
<dbReference type="InterPro" id="IPR027417">
    <property type="entry name" value="P-loop_NTPase"/>
</dbReference>
<name>A0AAV9N4A2_9EURO</name>
<evidence type="ECO:0000313" key="2">
    <source>
        <dbReference type="EMBL" id="KAK5049375.1"/>
    </source>
</evidence>
<dbReference type="GeneID" id="89972482"/>
<reference evidence="2 3" key="1">
    <citation type="submission" date="2023-08" db="EMBL/GenBank/DDBJ databases">
        <title>Black Yeasts Isolated from many extreme environments.</title>
        <authorList>
            <person name="Coleine C."/>
            <person name="Stajich J.E."/>
            <person name="Selbmann L."/>
        </authorList>
    </citation>
    <scope>NUCLEOTIDE SEQUENCE [LARGE SCALE GENOMIC DNA]</scope>
    <source>
        <strain evidence="2 3">CCFEE 5792</strain>
    </source>
</reference>